<feature type="domain" description="Winged helix-turn helix" evidence="2">
    <location>
        <begin position="102"/>
        <end position="153"/>
    </location>
</feature>
<feature type="domain" description="Tc1-like transposase DDE" evidence="1">
    <location>
        <begin position="172"/>
        <end position="310"/>
    </location>
</feature>
<dbReference type="AlphaFoldDB" id="A0A3E0TLC9"/>
<dbReference type="OrthoDB" id="129174at2"/>
<organism evidence="3 6">
    <name type="scientific">Thalassotalea euphylliae</name>
    <dbReference type="NCBI Taxonomy" id="1655234"/>
    <lineage>
        <taxon>Bacteria</taxon>
        <taxon>Pseudomonadati</taxon>
        <taxon>Pseudomonadota</taxon>
        <taxon>Gammaproteobacteria</taxon>
        <taxon>Alteromonadales</taxon>
        <taxon>Colwelliaceae</taxon>
        <taxon>Thalassotalea</taxon>
    </lineage>
</organism>
<dbReference type="InterPro" id="IPR009057">
    <property type="entry name" value="Homeodomain-like_sf"/>
</dbReference>
<dbReference type="EMBL" id="QUOU01000001">
    <property type="protein sequence ID" value="REL25403.1"/>
    <property type="molecule type" value="Genomic_DNA"/>
</dbReference>
<sequence>MHQPIELKKLAQQESDARVRIRLLAIYHFSLGQNRAQIAKLLGVARGSVNKWVNKYLSGGLKGLQTKVNTGRPSKLSQAQLNQLSAFVLSHVEKDSGGRLIGEDIQKFIDKKFDVSYSLRNIYHLLHALGFSWITSRSKHPKQSEQAQAVFKNLPLETIRNTPWHVQPEDIDVWFQDEARFGQQNQVTRLWAKKGSRPRVVRQQQFDYGYLFGAVCPSTGQTEALITPLVNKAMMTEHLSQISKATPQGRHAVVIIDGAGWHTMDTASPFSNLTLIKLPPYSPELNPIEQVWQWLRQHCLSNRVFSGFDEIVEQVSVAWNTFISDIDRVKKLCTRDWIQVVR</sequence>
<gene>
    <name evidence="3" type="ORF">DXX93_01380</name>
    <name evidence="4" type="ORF">DXX93_01785</name>
    <name evidence="5" type="ORF">DXX93_02845</name>
</gene>
<evidence type="ECO:0000259" key="1">
    <source>
        <dbReference type="Pfam" id="PF13358"/>
    </source>
</evidence>
<dbReference type="SUPFAM" id="SSF46689">
    <property type="entry name" value="Homeodomain-like"/>
    <property type="match status" value="1"/>
</dbReference>
<dbReference type="GO" id="GO:0003676">
    <property type="term" value="F:nucleic acid binding"/>
    <property type="evidence" value="ECO:0007669"/>
    <property type="project" value="InterPro"/>
</dbReference>
<protein>
    <submittedName>
        <fullName evidence="3">IS630 family transposase</fullName>
    </submittedName>
</protein>
<proteinExistence type="predicted"/>
<reference evidence="3 6" key="1">
    <citation type="submission" date="2018-08" db="EMBL/GenBank/DDBJ databases">
        <title>Thalassotalea euphylliae genome.</title>
        <authorList>
            <person name="Summers S."/>
            <person name="Rice S.A."/>
            <person name="Freckelton M.L."/>
            <person name="Nedved B.T."/>
            <person name="Hadfield M.G."/>
        </authorList>
    </citation>
    <scope>NUCLEOTIDE SEQUENCE [LARGE SCALE GENOMIC DNA]</scope>
    <source>
        <strain evidence="3 6">H1</strain>
    </source>
</reference>
<evidence type="ECO:0000259" key="2">
    <source>
        <dbReference type="Pfam" id="PF13592"/>
    </source>
</evidence>
<dbReference type="Pfam" id="PF13358">
    <property type="entry name" value="DDE_3"/>
    <property type="match status" value="1"/>
</dbReference>
<evidence type="ECO:0000313" key="5">
    <source>
        <dbReference type="EMBL" id="REL25589.1"/>
    </source>
</evidence>
<dbReference type="Pfam" id="PF13551">
    <property type="entry name" value="HTH_29"/>
    <property type="match status" value="1"/>
</dbReference>
<dbReference type="EMBL" id="QUOU01000001">
    <property type="protein sequence ID" value="REL25326.1"/>
    <property type="molecule type" value="Genomic_DNA"/>
</dbReference>
<evidence type="ECO:0000313" key="6">
    <source>
        <dbReference type="Proteomes" id="UP000256478"/>
    </source>
</evidence>
<dbReference type="Pfam" id="PF13592">
    <property type="entry name" value="HTH_33"/>
    <property type="match status" value="1"/>
</dbReference>
<dbReference type="InterPro" id="IPR025959">
    <property type="entry name" value="Winged_HTH_dom"/>
</dbReference>
<dbReference type="Gene3D" id="3.30.420.10">
    <property type="entry name" value="Ribonuclease H-like superfamily/Ribonuclease H"/>
    <property type="match status" value="1"/>
</dbReference>
<evidence type="ECO:0000313" key="3">
    <source>
        <dbReference type="EMBL" id="REL25326.1"/>
    </source>
</evidence>
<dbReference type="EMBL" id="QUOU01000001">
    <property type="protein sequence ID" value="REL25589.1"/>
    <property type="molecule type" value="Genomic_DNA"/>
</dbReference>
<dbReference type="InterPro" id="IPR036397">
    <property type="entry name" value="RNaseH_sf"/>
</dbReference>
<dbReference type="NCBIfam" id="NF033545">
    <property type="entry name" value="transpos_IS630"/>
    <property type="match status" value="1"/>
</dbReference>
<evidence type="ECO:0000313" key="4">
    <source>
        <dbReference type="EMBL" id="REL25403.1"/>
    </source>
</evidence>
<name>A0A3E0TLC9_9GAMM</name>
<dbReference type="InterPro" id="IPR038717">
    <property type="entry name" value="Tc1-like_DDE_dom"/>
</dbReference>
<accession>A0A3E0TLC9</accession>
<dbReference type="Proteomes" id="UP000256478">
    <property type="component" value="Unassembled WGS sequence"/>
</dbReference>
<dbReference type="InterPro" id="IPR047655">
    <property type="entry name" value="Transpos_IS630-like"/>
</dbReference>
<comment type="caution">
    <text evidence="3">The sequence shown here is derived from an EMBL/GenBank/DDBJ whole genome shotgun (WGS) entry which is preliminary data.</text>
</comment>